<evidence type="ECO:0000313" key="1">
    <source>
        <dbReference type="EMBL" id="AKV00122.1"/>
    </source>
</evidence>
<dbReference type="AlphaFoldDB" id="A0A0K1Q3A9"/>
<dbReference type="KEGG" id="llu:AKJ09_06785"/>
<keyword evidence="2" id="KW-1185">Reference proteome</keyword>
<dbReference type="Proteomes" id="UP000064967">
    <property type="component" value="Chromosome"/>
</dbReference>
<evidence type="ECO:0000313" key="2">
    <source>
        <dbReference type="Proteomes" id="UP000064967"/>
    </source>
</evidence>
<gene>
    <name evidence="1" type="ORF">AKJ09_06785</name>
</gene>
<reference evidence="1 2" key="1">
    <citation type="submission" date="2015-08" db="EMBL/GenBank/DDBJ databases">
        <authorList>
            <person name="Babu N.S."/>
            <person name="Beckwith C.J."/>
            <person name="Beseler K.G."/>
            <person name="Brison A."/>
            <person name="Carone J.V."/>
            <person name="Caskin T.P."/>
            <person name="Diamond M."/>
            <person name="Durham M.E."/>
            <person name="Foxe J.M."/>
            <person name="Go M."/>
            <person name="Henderson B.A."/>
            <person name="Jones I.B."/>
            <person name="McGettigan J.A."/>
            <person name="Micheletti S.J."/>
            <person name="Nasrallah M.E."/>
            <person name="Ortiz D."/>
            <person name="Piller C.R."/>
            <person name="Privatt S.R."/>
            <person name="Schneider S.L."/>
            <person name="Sharp S."/>
            <person name="Smith T.C."/>
            <person name="Stanton J.D."/>
            <person name="Ullery H.E."/>
            <person name="Wilson R.J."/>
            <person name="Serrano M.G."/>
            <person name="Buck G."/>
            <person name="Lee V."/>
            <person name="Wang Y."/>
            <person name="Carvalho R."/>
            <person name="Voegtly L."/>
            <person name="Shi R."/>
            <person name="Duckworth R."/>
            <person name="Johnson A."/>
            <person name="Loviza R."/>
            <person name="Walstead R."/>
            <person name="Shah Z."/>
            <person name="Kiflezghi M."/>
            <person name="Wade K."/>
            <person name="Ball S.L."/>
            <person name="Bradley K.W."/>
            <person name="Asai D.J."/>
            <person name="Bowman C.A."/>
            <person name="Russell D.A."/>
            <person name="Pope W.H."/>
            <person name="Jacobs-Sera D."/>
            <person name="Hendrix R.W."/>
            <person name="Hatfull G.F."/>
        </authorList>
    </citation>
    <scope>NUCLEOTIDE SEQUENCE [LARGE SCALE GENOMIC DNA]</scope>
    <source>
        <strain evidence="1 2">DSM 27648</strain>
    </source>
</reference>
<accession>A0A0K1Q3A9</accession>
<name>A0A0K1Q3A9_9BACT</name>
<dbReference type="STRING" id="1391654.AKJ09_06785"/>
<protein>
    <submittedName>
        <fullName evidence="1">Uncharacterized protein</fullName>
    </submittedName>
</protein>
<sequence>MLPFNVVKPCAEAIASTDYGVVKLPEYPAGTFAGDHSYLLILQGCVQADGVTCSQQEDGGVTAGASTLRGTVTELDIAPVDPTAIGFQFINGSLTLAPDETVIPVQAMALGGWNDGPKAIGTPIAFASQPLITPAKTAQIPAVGFLPPSTGGVRLHQTDSAGSKIAEVIASQLSSVTFTAGKNYVVVNAGKQFAYKIVVFPATK</sequence>
<dbReference type="EMBL" id="CP012333">
    <property type="protein sequence ID" value="AKV00122.1"/>
    <property type="molecule type" value="Genomic_DNA"/>
</dbReference>
<proteinExistence type="predicted"/>
<organism evidence="1 2">
    <name type="scientific">Labilithrix luteola</name>
    <dbReference type="NCBI Taxonomy" id="1391654"/>
    <lineage>
        <taxon>Bacteria</taxon>
        <taxon>Pseudomonadati</taxon>
        <taxon>Myxococcota</taxon>
        <taxon>Polyangia</taxon>
        <taxon>Polyangiales</taxon>
        <taxon>Labilitrichaceae</taxon>
        <taxon>Labilithrix</taxon>
    </lineage>
</organism>